<dbReference type="KEGG" id="vg:16606508"/>
<dbReference type="EMBL" id="KC977571">
    <property type="protein sequence ID" value="AGO84721.1"/>
    <property type="molecule type" value="Genomic_DNA"/>
</dbReference>
<gene>
    <name evidence="2" type="ORF">psal_cds_738</name>
</gene>
<dbReference type="Proteomes" id="UP000204584">
    <property type="component" value="Segment"/>
</dbReference>
<accession>S4VZ02</accession>
<feature type="transmembrane region" description="Helical" evidence="1">
    <location>
        <begin position="45"/>
        <end position="73"/>
    </location>
</feature>
<evidence type="ECO:0000256" key="1">
    <source>
        <dbReference type="SAM" id="Phobius"/>
    </source>
</evidence>
<keyword evidence="1" id="KW-1133">Transmembrane helix</keyword>
<organism evidence="2 3">
    <name type="scientific">Pandoravirus salinus</name>
    <dbReference type="NCBI Taxonomy" id="1349410"/>
    <lineage>
        <taxon>Viruses</taxon>
        <taxon>Pandoravirus</taxon>
    </lineage>
</organism>
<proteinExistence type="predicted"/>
<feature type="transmembrane region" description="Helical" evidence="1">
    <location>
        <begin position="79"/>
        <end position="100"/>
    </location>
</feature>
<feature type="transmembrane region" description="Helical" evidence="1">
    <location>
        <begin position="121"/>
        <end position="144"/>
    </location>
</feature>
<reference evidence="2 3" key="1">
    <citation type="journal article" date="2013" name="Science">
        <title>Pandoraviruses: amoeba viruses with genomes up to 2.5 Mb reaching that of parasitic eukaryotes.</title>
        <authorList>
            <person name="Philippe N."/>
            <person name="Legendre M."/>
            <person name="Doutre G."/>
            <person name="Coute Y."/>
            <person name="Poirot O."/>
            <person name="Lescot M."/>
            <person name="Arslan D."/>
            <person name="Seltzer V."/>
            <person name="Bertaux L."/>
            <person name="Bruley C."/>
            <person name="Garin J."/>
            <person name="Claverie J.M."/>
            <person name="Abergel C."/>
        </authorList>
    </citation>
    <scope>NUCLEOTIDE SEQUENCE [LARGE SCALE GENOMIC DNA]</scope>
</reference>
<keyword evidence="3" id="KW-1185">Reference proteome</keyword>
<dbReference type="RefSeq" id="YP_008437794.1">
    <property type="nucleotide sequence ID" value="NC_022098.1"/>
</dbReference>
<protein>
    <submittedName>
        <fullName evidence="2">Uncharacterized protein</fullName>
    </submittedName>
</protein>
<evidence type="ECO:0000313" key="2">
    <source>
        <dbReference type="EMBL" id="AGO84721.1"/>
    </source>
</evidence>
<sequence>MGVPIKIARSCLPRTDKIAPPTASDKTSYGRQTTHKKKGDCMAGLALAMTGPALGAGGFVVGVVVTSTIILLGPRACNLISHWTSAATLLVLGSTAWCWARSEIDFDAPFSSHDLSRAVERTCVVTAGMGYATACAAALGASILWNSAIPGARDCAEFLLLGAPFILLFLIFGFG</sequence>
<keyword evidence="1" id="KW-0472">Membrane</keyword>
<feature type="transmembrane region" description="Helical" evidence="1">
    <location>
        <begin position="156"/>
        <end position="174"/>
    </location>
</feature>
<name>S4VZ02_9VIRU</name>
<evidence type="ECO:0000313" key="3">
    <source>
        <dbReference type="Proteomes" id="UP000204584"/>
    </source>
</evidence>
<dbReference type="GeneID" id="16606508"/>
<keyword evidence="1" id="KW-0812">Transmembrane</keyword>